<dbReference type="EMBL" id="QTSX02002956">
    <property type="protein sequence ID" value="KAJ9072860.1"/>
    <property type="molecule type" value="Genomic_DNA"/>
</dbReference>
<keyword evidence="2" id="KW-1185">Reference proteome</keyword>
<dbReference type="Proteomes" id="UP001165960">
    <property type="component" value="Unassembled WGS sequence"/>
</dbReference>
<evidence type="ECO:0000313" key="1">
    <source>
        <dbReference type="EMBL" id="KAJ9072860.1"/>
    </source>
</evidence>
<accession>A0ACC2TE46</accession>
<protein>
    <submittedName>
        <fullName evidence="1">Uncharacterized protein</fullName>
    </submittedName>
</protein>
<evidence type="ECO:0000313" key="2">
    <source>
        <dbReference type="Proteomes" id="UP001165960"/>
    </source>
</evidence>
<organism evidence="1 2">
    <name type="scientific">Entomophthora muscae</name>
    <dbReference type="NCBI Taxonomy" id="34485"/>
    <lineage>
        <taxon>Eukaryota</taxon>
        <taxon>Fungi</taxon>
        <taxon>Fungi incertae sedis</taxon>
        <taxon>Zoopagomycota</taxon>
        <taxon>Entomophthoromycotina</taxon>
        <taxon>Entomophthoromycetes</taxon>
        <taxon>Entomophthorales</taxon>
        <taxon>Entomophthoraceae</taxon>
        <taxon>Entomophthora</taxon>
    </lineage>
</organism>
<comment type="caution">
    <text evidence="1">The sequence shown here is derived from an EMBL/GenBank/DDBJ whole genome shotgun (WGS) entry which is preliminary data.</text>
</comment>
<reference evidence="1" key="1">
    <citation type="submission" date="2022-04" db="EMBL/GenBank/DDBJ databases">
        <title>Genome of the entomopathogenic fungus Entomophthora muscae.</title>
        <authorList>
            <person name="Elya C."/>
            <person name="Lovett B.R."/>
            <person name="Lee E."/>
            <person name="Macias A.M."/>
            <person name="Hajek A.E."/>
            <person name="De Bivort B.L."/>
            <person name="Kasson M.T."/>
            <person name="De Fine Licht H.H."/>
            <person name="Stajich J.E."/>
        </authorList>
    </citation>
    <scope>NUCLEOTIDE SEQUENCE</scope>
    <source>
        <strain evidence="1">Berkeley</strain>
    </source>
</reference>
<sequence>MFTQILDPTLTYSCPIWEECEVIGSSSSTRCSTPNTIQLNDEFLALERAQLRKIHTIIKKAKLVESDHLLEIGSGWGSLSIEAVRQSGCRVTTLTLSTEQKALAETKICEAGFSDRISVVLMDYRKVHELGIVFDKIISIEMLEAVGKEYIQTYFETCSNVLKRDGGIMVFQCITIHEPLYYNYCRQVEFIQKYIFPGGHLPTITVLANAINQGSKGSLIINEVTNIGAHYIRALRLWREKFDANFSSIEKHDPERYTPQFKRTWDYYFSYCEAGFAMHCLGDVIAVLTRQNNLSIADGVPV</sequence>
<proteinExistence type="predicted"/>
<name>A0ACC2TE46_9FUNG</name>
<gene>
    <name evidence="1" type="ORF">DSO57_1022805</name>
</gene>